<name>A0A0B5FE80_9BACT</name>
<dbReference type="HOGENOM" id="CLU_2770024_0_0_7"/>
<dbReference type="Proteomes" id="UP000035036">
    <property type="component" value="Chromosome"/>
</dbReference>
<dbReference type="KEGG" id="gsb:GSUB_07795"/>
<dbReference type="EMBL" id="CP010311">
    <property type="protein sequence ID" value="AJF06467.1"/>
    <property type="molecule type" value="Genomic_DNA"/>
</dbReference>
<sequence>MAEETAGDDVWDLVREAGGGVLVGAGDDERGRVATVEVLEVDLGGGALATEEETVLRREAPGINSLLPA</sequence>
<protein>
    <submittedName>
        <fullName evidence="1">Uncharacterized protein</fullName>
    </submittedName>
</protein>
<gene>
    <name evidence="1" type="ORF">GSUB_07795</name>
</gene>
<dbReference type="STRING" id="483547.GSUB_07795"/>
<keyword evidence="2" id="KW-1185">Reference proteome</keyword>
<reference evidence="1 2" key="1">
    <citation type="journal article" date="2015" name="Genome Announc.">
        <title>Genomes of Geoalkalibacter ferrihydriticus Z-0531T and Geoalkalibacter subterraneus Red1T, Two Haloalkaliphilic Metal-Reducing Deltaproteobacteria.</title>
        <authorList>
            <person name="Badalamenti J.P."/>
            <person name="Krajmalnik-Brown R."/>
            <person name="Torres C.I."/>
            <person name="Bond D.R."/>
        </authorList>
    </citation>
    <scope>NUCLEOTIDE SEQUENCE [LARGE SCALE GENOMIC DNA]</scope>
    <source>
        <strain evidence="1 2">Red1</strain>
    </source>
</reference>
<organism evidence="1 2">
    <name type="scientific">Geoalkalibacter subterraneus</name>
    <dbReference type="NCBI Taxonomy" id="483547"/>
    <lineage>
        <taxon>Bacteria</taxon>
        <taxon>Pseudomonadati</taxon>
        <taxon>Thermodesulfobacteriota</taxon>
        <taxon>Desulfuromonadia</taxon>
        <taxon>Desulfuromonadales</taxon>
        <taxon>Geoalkalibacteraceae</taxon>
        <taxon>Geoalkalibacter</taxon>
    </lineage>
</organism>
<accession>A0A0B5FE80</accession>
<evidence type="ECO:0000313" key="1">
    <source>
        <dbReference type="EMBL" id="AJF06467.1"/>
    </source>
</evidence>
<evidence type="ECO:0000313" key="2">
    <source>
        <dbReference type="Proteomes" id="UP000035036"/>
    </source>
</evidence>
<dbReference type="AlphaFoldDB" id="A0A0B5FE80"/>
<proteinExistence type="predicted"/>